<dbReference type="GO" id="GO:0005615">
    <property type="term" value="C:extracellular space"/>
    <property type="evidence" value="ECO:0007669"/>
    <property type="project" value="TreeGrafter"/>
</dbReference>
<dbReference type="Pfam" id="PF01273">
    <property type="entry name" value="LBP_BPI_CETP"/>
    <property type="match status" value="1"/>
</dbReference>
<gene>
    <name evidence="5" type="ORF">CUNI_LOCUS2017</name>
</gene>
<dbReference type="Gene3D" id="3.15.20.10">
    <property type="entry name" value="Bactericidal permeability-increasing protein, domain 2"/>
    <property type="match status" value="1"/>
</dbReference>
<dbReference type="InterPro" id="IPR017942">
    <property type="entry name" value="Lipid-bd_serum_glycop_N"/>
</dbReference>
<keyword evidence="2" id="KW-1015">Disulfide bond</keyword>
<reference evidence="5" key="1">
    <citation type="submission" date="2021-04" db="EMBL/GenBank/DDBJ databases">
        <authorList>
            <consortium name="Molecular Ecology Group"/>
        </authorList>
    </citation>
    <scope>NUCLEOTIDE SEQUENCE</scope>
</reference>
<evidence type="ECO:0000259" key="4">
    <source>
        <dbReference type="Pfam" id="PF02886"/>
    </source>
</evidence>
<protein>
    <submittedName>
        <fullName evidence="5">Uncharacterized protein</fullName>
    </submittedName>
</protein>
<dbReference type="InterPro" id="IPR001124">
    <property type="entry name" value="Lipid-bd_serum_glycop_C"/>
</dbReference>
<dbReference type="AlphaFoldDB" id="A0A8S3YH48"/>
<dbReference type="Proteomes" id="UP000678393">
    <property type="component" value="Unassembled WGS sequence"/>
</dbReference>
<comment type="similarity">
    <text evidence="1">Belongs to the BPI/LBP/Plunc superfamily. BPI/LBP family.</text>
</comment>
<feature type="non-terminal residue" evidence="5">
    <location>
        <position position="1"/>
    </location>
</feature>
<evidence type="ECO:0000259" key="3">
    <source>
        <dbReference type="Pfam" id="PF01273"/>
    </source>
</evidence>
<evidence type="ECO:0000256" key="1">
    <source>
        <dbReference type="ARBA" id="ARBA00007292"/>
    </source>
</evidence>
<sequence>VHVKGITGLDTHISLNPGAGGVTLDGSNLGINVHADWRVSYKILFRISASGSVDLSASGASVTLVAGLGENNHHPSVFAKSCSCSIPDIGLQFHGGLAASLLNIFKKTVRREIRKVLQDIVSSETIYLSGSPCSLEVNRGGEAQSMFNLSVTIADRFLLDYSLIRAPTVTDNYIEVATKGTVYWKDKQESPLTPAVLPALSEFSNMLYVDVSEYTANTLAYVAHVSGYLRHNITVEN</sequence>
<comment type="caution">
    <text evidence="5">The sequence shown here is derived from an EMBL/GenBank/DDBJ whole genome shotgun (WGS) entry which is preliminary data.</text>
</comment>
<organism evidence="5 6">
    <name type="scientific">Candidula unifasciata</name>
    <dbReference type="NCBI Taxonomy" id="100452"/>
    <lineage>
        <taxon>Eukaryota</taxon>
        <taxon>Metazoa</taxon>
        <taxon>Spiralia</taxon>
        <taxon>Lophotrochozoa</taxon>
        <taxon>Mollusca</taxon>
        <taxon>Gastropoda</taxon>
        <taxon>Heterobranchia</taxon>
        <taxon>Euthyneura</taxon>
        <taxon>Panpulmonata</taxon>
        <taxon>Eupulmonata</taxon>
        <taxon>Stylommatophora</taxon>
        <taxon>Helicina</taxon>
        <taxon>Helicoidea</taxon>
        <taxon>Geomitridae</taxon>
        <taxon>Candidula</taxon>
    </lineage>
</organism>
<dbReference type="PANTHER" id="PTHR10504:SF131">
    <property type="entry name" value="BPI2 DOMAIN-CONTAINING PROTEIN"/>
    <property type="match status" value="1"/>
</dbReference>
<dbReference type="GO" id="GO:0008289">
    <property type="term" value="F:lipid binding"/>
    <property type="evidence" value="ECO:0007669"/>
    <property type="project" value="InterPro"/>
</dbReference>
<dbReference type="Pfam" id="PF02886">
    <property type="entry name" value="LBP_BPI_CETP_C"/>
    <property type="match status" value="1"/>
</dbReference>
<dbReference type="InterPro" id="IPR017943">
    <property type="entry name" value="Bactericidal_perm-incr_a/b_dom"/>
</dbReference>
<dbReference type="OrthoDB" id="10255543at2759"/>
<feature type="non-terminal residue" evidence="5">
    <location>
        <position position="237"/>
    </location>
</feature>
<name>A0A8S3YH48_9EUPU</name>
<accession>A0A8S3YH48</accession>
<evidence type="ECO:0000313" key="6">
    <source>
        <dbReference type="Proteomes" id="UP000678393"/>
    </source>
</evidence>
<evidence type="ECO:0000313" key="5">
    <source>
        <dbReference type="EMBL" id="CAG5116459.1"/>
    </source>
</evidence>
<proteinExistence type="inferred from homology"/>
<feature type="domain" description="Lipid-binding serum glycoprotein C-terminal" evidence="4">
    <location>
        <begin position="173"/>
        <end position="234"/>
    </location>
</feature>
<keyword evidence="6" id="KW-1185">Reference proteome</keyword>
<evidence type="ECO:0000256" key="2">
    <source>
        <dbReference type="ARBA" id="ARBA00023157"/>
    </source>
</evidence>
<feature type="domain" description="Lipid-binding serum glycoprotein N-terminal" evidence="3">
    <location>
        <begin position="10"/>
        <end position="121"/>
    </location>
</feature>
<dbReference type="Gene3D" id="3.15.10.10">
    <property type="entry name" value="Bactericidal permeability-increasing protein, domain 1"/>
    <property type="match status" value="1"/>
</dbReference>
<dbReference type="EMBL" id="CAJHNH020000260">
    <property type="protein sequence ID" value="CAG5116459.1"/>
    <property type="molecule type" value="Genomic_DNA"/>
</dbReference>
<dbReference type="PANTHER" id="PTHR10504">
    <property type="entry name" value="BACTERICIDAL PERMEABILITY-INCREASING BPI PROTEIN-RELATED"/>
    <property type="match status" value="1"/>
</dbReference>
<dbReference type="SUPFAM" id="SSF55394">
    <property type="entry name" value="Bactericidal permeability-increasing protein, BPI"/>
    <property type="match status" value="2"/>
</dbReference>
<dbReference type="InterPro" id="IPR032942">
    <property type="entry name" value="BPI/LBP/Plunc"/>
</dbReference>